<comment type="caution">
    <text evidence="1">The sequence shown here is derived from an EMBL/GenBank/DDBJ whole genome shotgun (WGS) entry which is preliminary data.</text>
</comment>
<keyword evidence="2" id="KW-1185">Reference proteome</keyword>
<reference evidence="1" key="1">
    <citation type="submission" date="2022-05" db="EMBL/GenBank/DDBJ databases">
        <title>Sphingomonas sp. strain RP10 Genome sequencing and assembly.</title>
        <authorList>
            <person name="Kim I."/>
        </authorList>
    </citation>
    <scope>NUCLEOTIDE SEQUENCE</scope>
    <source>
        <strain evidence="1">RP10</strain>
    </source>
</reference>
<dbReference type="Proteomes" id="UP001139486">
    <property type="component" value="Unassembled WGS sequence"/>
</dbReference>
<evidence type="ECO:0000313" key="2">
    <source>
        <dbReference type="Proteomes" id="UP001139486"/>
    </source>
</evidence>
<sequence>MFGFSAFPIEEDARPKHLIVNGNGASSLSYLATLREAAEPTVDRIMQSIRNELGLLCEKSRKSDASADQKARRPTILARSPWHGIPHLRDYLRFRTHLNDPADVERVCDVFVEYIQSGDISLVKLDYAKMLRPGPFGWRMIAIDLRDTRTGLIVEHYMSFQDLIVANEDWLHAIYERWRRWDPEDMTGRDRQAMERDQRLSAHGYKGLLIDRLAMERIGDTILRHRQGLTDAALLMTLERMVS</sequence>
<organism evidence="1 2">
    <name type="scientific">Sphingomonas liriopis</name>
    <dbReference type="NCBI Taxonomy" id="2949094"/>
    <lineage>
        <taxon>Bacteria</taxon>
        <taxon>Pseudomonadati</taxon>
        <taxon>Pseudomonadota</taxon>
        <taxon>Alphaproteobacteria</taxon>
        <taxon>Sphingomonadales</taxon>
        <taxon>Sphingomonadaceae</taxon>
        <taxon>Sphingomonas</taxon>
    </lineage>
</organism>
<accession>A0A9X2HWD3</accession>
<dbReference type="AlphaFoldDB" id="A0A9X2HWD3"/>
<proteinExistence type="predicted"/>
<dbReference type="RefSeq" id="WP_254288788.1">
    <property type="nucleotide sequence ID" value="NZ_JAMLDY010000008.1"/>
</dbReference>
<evidence type="ECO:0000313" key="1">
    <source>
        <dbReference type="EMBL" id="MCP3734764.1"/>
    </source>
</evidence>
<gene>
    <name evidence="1" type="ORF">M9979_07765</name>
</gene>
<name>A0A9X2HWD3_9SPHN</name>
<dbReference type="EMBL" id="JAMLDY010000008">
    <property type="protein sequence ID" value="MCP3734764.1"/>
    <property type="molecule type" value="Genomic_DNA"/>
</dbReference>
<protein>
    <submittedName>
        <fullName evidence="1">Uncharacterized protein</fullName>
    </submittedName>
</protein>